<reference evidence="2 3" key="1">
    <citation type="submission" date="2018-08" db="EMBL/GenBank/DDBJ databases">
        <title>Bacillus chawlae sp. nov., Bacillus glennii sp. nov., and Bacillus saganii sp. nov. Isolated from the Vehicle Assembly Building at Kennedy Space Center where the Viking Spacecraft were Assembled.</title>
        <authorList>
            <person name="Seuylemezian A."/>
            <person name="Vaishampayan P."/>
        </authorList>
    </citation>
    <scope>NUCLEOTIDE SEQUENCE [LARGE SCALE GENOMIC DNA]</scope>
    <source>
        <strain evidence="2 3">V47-23a</strain>
    </source>
</reference>
<accession>A0A372LR58</accession>
<keyword evidence="1" id="KW-0812">Transmembrane</keyword>
<sequence length="73" mass="8503">MTFINSFVVALFLYFPEDKSEYLPAFITSLIFLVGAVLTTIFIIRYSKKEALKTKKLEEEILKNNENEQHSIN</sequence>
<protein>
    <submittedName>
        <fullName evidence="2">Uncharacterized protein</fullName>
    </submittedName>
</protein>
<proteinExistence type="predicted"/>
<evidence type="ECO:0000313" key="2">
    <source>
        <dbReference type="EMBL" id="RFU70163.1"/>
    </source>
</evidence>
<keyword evidence="1" id="KW-0472">Membrane</keyword>
<feature type="transmembrane region" description="Helical" evidence="1">
    <location>
        <begin position="22"/>
        <end position="46"/>
    </location>
</feature>
<dbReference type="Proteomes" id="UP000264541">
    <property type="component" value="Unassembled WGS sequence"/>
</dbReference>
<dbReference type="EMBL" id="QVTE01000017">
    <property type="protein sequence ID" value="RFU70163.1"/>
    <property type="molecule type" value="Genomic_DNA"/>
</dbReference>
<keyword evidence="1" id="KW-1133">Transmembrane helix</keyword>
<dbReference type="RefSeq" id="WP_117326237.1">
    <property type="nucleotide sequence ID" value="NZ_QVTE01000017.1"/>
</dbReference>
<organism evidence="2 3">
    <name type="scientific">Peribacillus saganii</name>
    <dbReference type="NCBI Taxonomy" id="2303992"/>
    <lineage>
        <taxon>Bacteria</taxon>
        <taxon>Bacillati</taxon>
        <taxon>Bacillota</taxon>
        <taxon>Bacilli</taxon>
        <taxon>Bacillales</taxon>
        <taxon>Bacillaceae</taxon>
        <taxon>Peribacillus</taxon>
    </lineage>
</organism>
<evidence type="ECO:0000256" key="1">
    <source>
        <dbReference type="SAM" id="Phobius"/>
    </source>
</evidence>
<dbReference type="AlphaFoldDB" id="A0A372LR58"/>
<name>A0A372LR58_9BACI</name>
<evidence type="ECO:0000313" key="3">
    <source>
        <dbReference type="Proteomes" id="UP000264541"/>
    </source>
</evidence>
<gene>
    <name evidence="2" type="ORF">D0469_08250</name>
</gene>
<dbReference type="OrthoDB" id="2390218at2"/>
<keyword evidence="3" id="KW-1185">Reference proteome</keyword>
<comment type="caution">
    <text evidence="2">The sequence shown here is derived from an EMBL/GenBank/DDBJ whole genome shotgun (WGS) entry which is preliminary data.</text>
</comment>